<keyword evidence="5" id="KW-0479">Metal-binding</keyword>
<dbReference type="KEGG" id="hfv:R50_2411"/>
<evidence type="ECO:0000259" key="8">
    <source>
        <dbReference type="Pfam" id="PF01743"/>
    </source>
</evidence>
<dbReference type="SUPFAM" id="SSF81301">
    <property type="entry name" value="Nucleotidyltransferase"/>
    <property type="match status" value="1"/>
</dbReference>
<keyword evidence="10" id="KW-1185">Reference proteome</keyword>
<dbReference type="InterPro" id="IPR002646">
    <property type="entry name" value="PolA_pol_head_dom"/>
</dbReference>
<dbReference type="Gene3D" id="1.10.3090.10">
    <property type="entry name" value="cca-adding enzyme, domain 2"/>
    <property type="match status" value="1"/>
</dbReference>
<evidence type="ECO:0000256" key="4">
    <source>
        <dbReference type="ARBA" id="ARBA00022695"/>
    </source>
</evidence>
<evidence type="ECO:0000313" key="9">
    <source>
        <dbReference type="EMBL" id="CAB1129908.1"/>
    </source>
</evidence>
<keyword evidence="3" id="KW-0819">tRNA processing</keyword>
<dbReference type="GO" id="GO:0008033">
    <property type="term" value="P:tRNA processing"/>
    <property type="evidence" value="ECO:0007669"/>
    <property type="project" value="UniProtKB-KW"/>
</dbReference>
<gene>
    <name evidence="9" type="ORF">R50_2411</name>
</gene>
<accession>A0A6F8ZJE7</accession>
<keyword evidence="7" id="KW-0694">RNA-binding</keyword>
<evidence type="ECO:0000256" key="5">
    <source>
        <dbReference type="ARBA" id="ARBA00022723"/>
    </source>
</evidence>
<comment type="cofactor">
    <cofactor evidence="1">
        <name>Mg(2+)</name>
        <dbReference type="ChEBI" id="CHEBI:18420"/>
    </cofactor>
</comment>
<dbReference type="PANTHER" id="PTHR46173">
    <property type="entry name" value="CCA TRNA NUCLEOTIDYLTRANSFERASE 1, MITOCHONDRIAL"/>
    <property type="match status" value="1"/>
</dbReference>
<dbReference type="GO" id="GO:0016779">
    <property type="term" value="F:nucleotidyltransferase activity"/>
    <property type="evidence" value="ECO:0007669"/>
    <property type="project" value="UniProtKB-KW"/>
</dbReference>
<dbReference type="CDD" id="cd05398">
    <property type="entry name" value="NT_ClassII-CCAase"/>
    <property type="match status" value="1"/>
</dbReference>
<feature type="domain" description="Poly A polymerase head" evidence="8">
    <location>
        <begin position="40"/>
        <end position="156"/>
    </location>
</feature>
<keyword evidence="6" id="KW-0460">Magnesium</keyword>
<name>A0A6F8ZJE7_9FIRM</name>
<comment type="similarity">
    <text evidence="7">Belongs to the tRNA nucleotidyltransferase/poly(A) polymerase family.</text>
</comment>
<dbReference type="Proteomes" id="UP000503399">
    <property type="component" value="Chromosome"/>
</dbReference>
<keyword evidence="4" id="KW-0548">Nucleotidyltransferase</keyword>
<sequence>MGMGESRDLVQWQAADTAAWRLPPVVAAALQRLRQAGEMAYVVGGAVRDLYWGRTPEDWDLVTSAPPDRVLALFPGAVAPGLRFGTVRIPGGVEVTTMREEGDYADRRRPGRVRFTRVLGRDLARRDFTLNAVVWDGASRLGGPPGALEDLAARRLRAVGDPRRRFREDALRVLRLARLAGVYNLTIDAATFEAAWAERTGLLAVSRERRLAEAGRLAQGPARGWRLLGALGLAFALEWPGRWPRALAPDGAGPGLALFLLARAYGLEGGAGAAWVARWPLPRTWRRAWVAAFSGPDPWQTDAGTLACRCRAGGPDAGLWREWAVLQGWARAGDPAWEPVTPALDGRTVATLTGLEGPELGRVLAAMRRWVVCHPADNRPEVLAAGLRPGCGWCPPERE</sequence>
<reference evidence="9 10" key="1">
    <citation type="submission" date="2020-02" db="EMBL/GenBank/DDBJ databases">
        <authorList>
            <person name="Hogendoorn C."/>
        </authorList>
    </citation>
    <scope>NUCLEOTIDE SEQUENCE [LARGE SCALE GENOMIC DNA]</scope>
    <source>
        <strain evidence="9">R501</strain>
    </source>
</reference>
<dbReference type="Pfam" id="PF01743">
    <property type="entry name" value="PolyA_pol"/>
    <property type="match status" value="1"/>
</dbReference>
<evidence type="ECO:0000256" key="1">
    <source>
        <dbReference type="ARBA" id="ARBA00001946"/>
    </source>
</evidence>
<dbReference type="AlphaFoldDB" id="A0A6F8ZJE7"/>
<dbReference type="GO" id="GO:0000049">
    <property type="term" value="F:tRNA binding"/>
    <property type="evidence" value="ECO:0007669"/>
    <property type="project" value="TreeGrafter"/>
</dbReference>
<dbReference type="Gene3D" id="3.30.460.10">
    <property type="entry name" value="Beta Polymerase, domain 2"/>
    <property type="match status" value="1"/>
</dbReference>
<evidence type="ECO:0000313" key="10">
    <source>
        <dbReference type="Proteomes" id="UP000503399"/>
    </source>
</evidence>
<evidence type="ECO:0000256" key="3">
    <source>
        <dbReference type="ARBA" id="ARBA00022694"/>
    </source>
</evidence>
<dbReference type="GO" id="GO:0046872">
    <property type="term" value="F:metal ion binding"/>
    <property type="evidence" value="ECO:0007669"/>
    <property type="project" value="UniProtKB-KW"/>
</dbReference>
<evidence type="ECO:0000256" key="6">
    <source>
        <dbReference type="ARBA" id="ARBA00022842"/>
    </source>
</evidence>
<dbReference type="SUPFAM" id="SSF81891">
    <property type="entry name" value="Poly A polymerase C-terminal region-like"/>
    <property type="match status" value="1"/>
</dbReference>
<keyword evidence="2 7" id="KW-0808">Transferase</keyword>
<evidence type="ECO:0000256" key="7">
    <source>
        <dbReference type="RuleBase" id="RU003953"/>
    </source>
</evidence>
<dbReference type="InterPro" id="IPR043519">
    <property type="entry name" value="NT_sf"/>
</dbReference>
<dbReference type="InterPro" id="IPR050264">
    <property type="entry name" value="Bact_CCA-adding_enz_type3_sf"/>
</dbReference>
<organism evidence="9 10">
    <name type="scientific">Candidatus Hydrogenisulfobacillus filiaventi</name>
    <dbReference type="NCBI Taxonomy" id="2707344"/>
    <lineage>
        <taxon>Bacteria</taxon>
        <taxon>Bacillati</taxon>
        <taxon>Bacillota</taxon>
        <taxon>Clostridia</taxon>
        <taxon>Eubacteriales</taxon>
        <taxon>Clostridiales Family XVII. Incertae Sedis</taxon>
        <taxon>Candidatus Hydrogenisulfobacillus</taxon>
    </lineage>
</organism>
<proteinExistence type="inferred from homology"/>
<evidence type="ECO:0000256" key="2">
    <source>
        <dbReference type="ARBA" id="ARBA00022679"/>
    </source>
</evidence>
<dbReference type="PANTHER" id="PTHR46173:SF1">
    <property type="entry name" value="CCA TRNA NUCLEOTIDYLTRANSFERASE 1, MITOCHONDRIAL"/>
    <property type="match status" value="1"/>
</dbReference>
<dbReference type="EMBL" id="LR778114">
    <property type="protein sequence ID" value="CAB1129908.1"/>
    <property type="molecule type" value="Genomic_DNA"/>
</dbReference>
<protein>
    <submittedName>
        <fullName evidence="9">Putative PolyA_pol domain-containing protein</fullName>
    </submittedName>
</protein>